<dbReference type="EMBL" id="BAPF01000059">
    <property type="protein sequence ID" value="GBQ86704.1"/>
    <property type="molecule type" value="Genomic_DNA"/>
</dbReference>
<organism evidence="1 2">
    <name type="scientific">Acetobacter malorum DSM 14337</name>
    <dbReference type="NCBI Taxonomy" id="1307910"/>
    <lineage>
        <taxon>Bacteria</taxon>
        <taxon>Pseudomonadati</taxon>
        <taxon>Pseudomonadota</taxon>
        <taxon>Alphaproteobacteria</taxon>
        <taxon>Acetobacterales</taxon>
        <taxon>Acetobacteraceae</taxon>
        <taxon>Acetobacter</taxon>
    </lineage>
</organism>
<keyword evidence="2" id="KW-1185">Reference proteome</keyword>
<dbReference type="Proteomes" id="UP001065047">
    <property type="component" value="Unassembled WGS sequence"/>
</dbReference>
<evidence type="ECO:0000313" key="2">
    <source>
        <dbReference type="Proteomes" id="UP001065047"/>
    </source>
</evidence>
<gene>
    <name evidence="1" type="ORF">AA14337_3393</name>
</gene>
<accession>A0ABQ0Q1B5</accession>
<protein>
    <recommendedName>
        <fullName evidence="3">Transposase</fullName>
    </recommendedName>
</protein>
<proteinExistence type="predicted"/>
<sequence>MDISKSAVRPQNRKLPSHPRLRLVVIAKIDRAKNVAAVIRAELTIDEPEKRNGKTAMGRPIQALIR</sequence>
<reference evidence="1" key="1">
    <citation type="submission" date="2013-04" db="EMBL/GenBank/DDBJ databases">
        <title>The genome sequencing project of 58 acetic acid bacteria.</title>
        <authorList>
            <person name="Okamoto-Kainuma A."/>
            <person name="Ishikawa M."/>
            <person name="Umino S."/>
            <person name="Koizumi Y."/>
            <person name="Shiwa Y."/>
            <person name="Yoshikawa H."/>
            <person name="Matsutani M."/>
            <person name="Matsushita K."/>
        </authorList>
    </citation>
    <scope>NUCLEOTIDE SEQUENCE</scope>
    <source>
        <strain evidence="1">DSM 14337</strain>
    </source>
</reference>
<name>A0ABQ0Q1B5_9PROT</name>
<evidence type="ECO:0008006" key="3">
    <source>
        <dbReference type="Google" id="ProtNLM"/>
    </source>
</evidence>
<comment type="caution">
    <text evidence="1">The sequence shown here is derived from an EMBL/GenBank/DDBJ whole genome shotgun (WGS) entry which is preliminary data.</text>
</comment>
<evidence type="ECO:0000313" key="1">
    <source>
        <dbReference type="EMBL" id="GBQ86704.1"/>
    </source>
</evidence>